<keyword evidence="2" id="KW-0808">Transferase</keyword>
<name>A0A2P8DSI4_9ACTN</name>
<comment type="caution">
    <text evidence="2">The sequence shown here is derived from an EMBL/GenBank/DDBJ whole genome shotgun (WGS) entry which is preliminary data.</text>
</comment>
<evidence type="ECO:0000259" key="1">
    <source>
        <dbReference type="Pfam" id="PF01636"/>
    </source>
</evidence>
<dbReference type="Proteomes" id="UP000240542">
    <property type="component" value="Unassembled WGS sequence"/>
</dbReference>
<accession>A0A2P8DSI4</accession>
<feature type="domain" description="Aminoglycoside phosphotransferase" evidence="1">
    <location>
        <begin position="74"/>
        <end position="281"/>
    </location>
</feature>
<dbReference type="InterPro" id="IPR011009">
    <property type="entry name" value="Kinase-like_dom_sf"/>
</dbReference>
<dbReference type="SUPFAM" id="SSF56112">
    <property type="entry name" value="Protein kinase-like (PK-like)"/>
    <property type="match status" value="1"/>
</dbReference>
<evidence type="ECO:0000313" key="3">
    <source>
        <dbReference type="Proteomes" id="UP000240542"/>
    </source>
</evidence>
<dbReference type="Pfam" id="PF01636">
    <property type="entry name" value="APH"/>
    <property type="match status" value="1"/>
</dbReference>
<protein>
    <submittedName>
        <fullName evidence="2">Phosphotransferase family enzyme</fullName>
    </submittedName>
</protein>
<gene>
    <name evidence="2" type="ORF">CLV63_102298</name>
</gene>
<dbReference type="Gene3D" id="3.90.1200.10">
    <property type="match status" value="1"/>
</dbReference>
<dbReference type="GO" id="GO:0016740">
    <property type="term" value="F:transferase activity"/>
    <property type="evidence" value="ECO:0007669"/>
    <property type="project" value="UniProtKB-KW"/>
</dbReference>
<dbReference type="InterPro" id="IPR002575">
    <property type="entry name" value="Aminoglycoside_PTrfase"/>
</dbReference>
<keyword evidence="3" id="KW-1185">Reference proteome</keyword>
<evidence type="ECO:0000313" key="2">
    <source>
        <dbReference type="EMBL" id="PSL00171.1"/>
    </source>
</evidence>
<sequence length="339" mass="35438">MTAASCGILCGMGSDDRPALLDGTGGGRVTWDALPPRVRAAVEEGLGAPVLEARSQAGGFSPGLASRLLLADGGRAFVKAAGPELNPDTPGIHRREIANAAAIPAAAPVPNLLWSLDEPEEDGGWVALAFADVDGRQPRLPWRDEELDRVIAAADALHDSLTPVPPGTFDTGPFPGFGYWRRLAAKGTAPAGLDPWCLRNLDLLARLEAETPEAVAGDTLLHGDLRADNILLVDAPGTPHDVVFVDWPWACVGAAWLDTLIMLPSIAMQGGPTPADAAARIPRLRAADPDAVTAVLAVVTGFLLGQSLRPPPPGLPTVRGFQAAQGRIALDWLRTRVPA</sequence>
<dbReference type="EMBL" id="PYGA01000002">
    <property type="protein sequence ID" value="PSL00171.1"/>
    <property type="molecule type" value="Genomic_DNA"/>
</dbReference>
<proteinExistence type="predicted"/>
<dbReference type="AlphaFoldDB" id="A0A2P8DSI4"/>
<organism evidence="2 3">
    <name type="scientific">Murinocardiopsis flavida</name>
    <dbReference type="NCBI Taxonomy" id="645275"/>
    <lineage>
        <taxon>Bacteria</taxon>
        <taxon>Bacillati</taxon>
        <taxon>Actinomycetota</taxon>
        <taxon>Actinomycetes</taxon>
        <taxon>Streptosporangiales</taxon>
        <taxon>Nocardiopsidaceae</taxon>
        <taxon>Murinocardiopsis</taxon>
    </lineage>
</organism>
<reference evidence="2 3" key="1">
    <citation type="submission" date="2018-03" db="EMBL/GenBank/DDBJ databases">
        <title>Genomic Encyclopedia of Archaeal and Bacterial Type Strains, Phase II (KMG-II): from individual species to whole genera.</title>
        <authorList>
            <person name="Goeker M."/>
        </authorList>
    </citation>
    <scope>NUCLEOTIDE SEQUENCE [LARGE SCALE GENOMIC DNA]</scope>
    <source>
        <strain evidence="2 3">DSM 45312</strain>
    </source>
</reference>